<name>A0A5Q2QAP6_9GAMM</name>
<evidence type="ECO:0000256" key="3">
    <source>
        <dbReference type="ARBA" id="ARBA00023163"/>
    </source>
</evidence>
<dbReference type="Proteomes" id="UP000388235">
    <property type="component" value="Chromosome"/>
</dbReference>
<evidence type="ECO:0000313" key="6">
    <source>
        <dbReference type="Proteomes" id="UP000388235"/>
    </source>
</evidence>
<dbReference type="InterPro" id="IPR052158">
    <property type="entry name" value="INH-QAR"/>
</dbReference>
<dbReference type="EMBL" id="CP045871">
    <property type="protein sequence ID" value="QGG79027.1"/>
    <property type="molecule type" value="Genomic_DNA"/>
</dbReference>
<organism evidence="5 6">
    <name type="scientific">Litorivicinus lipolyticus</name>
    <dbReference type="NCBI Taxonomy" id="418701"/>
    <lineage>
        <taxon>Bacteria</taxon>
        <taxon>Pseudomonadati</taxon>
        <taxon>Pseudomonadota</taxon>
        <taxon>Gammaproteobacteria</taxon>
        <taxon>Oceanospirillales</taxon>
        <taxon>Litorivicinaceae</taxon>
        <taxon>Litorivicinus</taxon>
    </lineage>
</organism>
<keyword evidence="1" id="KW-0805">Transcription regulation</keyword>
<dbReference type="CDD" id="cd03136">
    <property type="entry name" value="GATase1_AraC_ArgR_like"/>
    <property type="match status" value="1"/>
</dbReference>
<sequence length="311" mass="34999">MKRFGFLLLPQFSHLSFASMTEPMRIANRLSEHKQFEWVHYCLNDAPTEASDGLMFHPHRPMSETADLDALFVVSGLVAGTDLADADYRWLRGLARAGKVIGSTSSGSYVLANAGVLRGRTCTVHWSLRTGFAERFPSIFLTNNLYEFSDNRWTCSGGAAGLDFVLEIIRREVGPELAKSVAEQCVHPQIRSAQDQQQMSPVARYNIHNARLAQAVSLMESNIESPMTIDQIASRSNVSKRHLERLFDQHLGHRPARFYTALRLGHAQTLLRQTTLPVTEVAILSGFSTTSYFTRRYKAFFSKSPKDDRVE</sequence>
<accession>A0A5Q2QAP6</accession>
<keyword evidence="3" id="KW-0804">Transcription</keyword>
<evidence type="ECO:0000259" key="4">
    <source>
        <dbReference type="PROSITE" id="PS01124"/>
    </source>
</evidence>
<reference evidence="5 6" key="1">
    <citation type="submission" date="2019-11" db="EMBL/GenBank/DDBJ databases">
        <authorList>
            <person name="Khan S.A."/>
            <person name="Jeon C.O."/>
            <person name="Chun B.H."/>
        </authorList>
    </citation>
    <scope>NUCLEOTIDE SEQUENCE [LARGE SCALE GENOMIC DNA]</scope>
    <source>
        <strain evidence="5 6">IMCC 1097</strain>
    </source>
</reference>
<dbReference type="Gene3D" id="1.10.10.60">
    <property type="entry name" value="Homeodomain-like"/>
    <property type="match status" value="1"/>
</dbReference>
<dbReference type="AlphaFoldDB" id="A0A5Q2QAP6"/>
<dbReference type="RefSeq" id="WP_153712531.1">
    <property type="nucleotide sequence ID" value="NZ_CP045871.1"/>
</dbReference>
<evidence type="ECO:0000256" key="2">
    <source>
        <dbReference type="ARBA" id="ARBA00023125"/>
    </source>
</evidence>
<dbReference type="GO" id="GO:0043565">
    <property type="term" value="F:sequence-specific DNA binding"/>
    <property type="evidence" value="ECO:0007669"/>
    <property type="project" value="InterPro"/>
</dbReference>
<keyword evidence="2" id="KW-0238">DNA-binding</keyword>
<evidence type="ECO:0000256" key="1">
    <source>
        <dbReference type="ARBA" id="ARBA00023015"/>
    </source>
</evidence>
<dbReference type="SMART" id="SM00342">
    <property type="entry name" value="HTH_ARAC"/>
    <property type="match status" value="1"/>
</dbReference>
<dbReference type="SUPFAM" id="SSF46689">
    <property type="entry name" value="Homeodomain-like"/>
    <property type="match status" value="2"/>
</dbReference>
<dbReference type="Pfam" id="PF01965">
    <property type="entry name" value="DJ-1_PfpI"/>
    <property type="match status" value="1"/>
</dbReference>
<dbReference type="InterPro" id="IPR009057">
    <property type="entry name" value="Homeodomain-like_sf"/>
</dbReference>
<evidence type="ECO:0000313" key="5">
    <source>
        <dbReference type="EMBL" id="QGG79027.1"/>
    </source>
</evidence>
<dbReference type="PROSITE" id="PS00041">
    <property type="entry name" value="HTH_ARAC_FAMILY_1"/>
    <property type="match status" value="1"/>
</dbReference>
<keyword evidence="6" id="KW-1185">Reference proteome</keyword>
<dbReference type="SUPFAM" id="SSF52317">
    <property type="entry name" value="Class I glutamine amidotransferase-like"/>
    <property type="match status" value="1"/>
</dbReference>
<dbReference type="InterPro" id="IPR018060">
    <property type="entry name" value="HTH_AraC"/>
</dbReference>
<feature type="domain" description="HTH araC/xylS-type" evidence="4">
    <location>
        <begin position="213"/>
        <end position="311"/>
    </location>
</feature>
<dbReference type="PANTHER" id="PTHR43130">
    <property type="entry name" value="ARAC-FAMILY TRANSCRIPTIONAL REGULATOR"/>
    <property type="match status" value="1"/>
</dbReference>
<dbReference type="Pfam" id="PF12833">
    <property type="entry name" value="HTH_18"/>
    <property type="match status" value="1"/>
</dbReference>
<dbReference type="InterPro" id="IPR029062">
    <property type="entry name" value="Class_I_gatase-like"/>
</dbReference>
<dbReference type="GO" id="GO:0003700">
    <property type="term" value="F:DNA-binding transcription factor activity"/>
    <property type="evidence" value="ECO:0007669"/>
    <property type="project" value="InterPro"/>
</dbReference>
<protein>
    <submittedName>
        <fullName evidence="5">Helix-turn-helix domain-containing protein</fullName>
    </submittedName>
</protein>
<proteinExistence type="predicted"/>
<dbReference type="KEGG" id="llp:GH975_00035"/>
<dbReference type="PROSITE" id="PS01124">
    <property type="entry name" value="HTH_ARAC_FAMILY_2"/>
    <property type="match status" value="1"/>
</dbReference>
<dbReference type="OrthoDB" id="6057514at2"/>
<dbReference type="PANTHER" id="PTHR43130:SF3">
    <property type="entry name" value="HTH-TYPE TRANSCRIPTIONAL REGULATOR RV1931C"/>
    <property type="match status" value="1"/>
</dbReference>
<dbReference type="InterPro" id="IPR002818">
    <property type="entry name" value="DJ-1/PfpI"/>
</dbReference>
<dbReference type="Gene3D" id="3.40.50.880">
    <property type="match status" value="1"/>
</dbReference>
<dbReference type="InterPro" id="IPR018062">
    <property type="entry name" value="HTH_AraC-typ_CS"/>
</dbReference>
<gene>
    <name evidence="5" type="ORF">GH975_00035</name>
</gene>